<evidence type="ECO:0000256" key="2">
    <source>
        <dbReference type="ARBA" id="ARBA00022598"/>
    </source>
</evidence>
<name>A0A165FBT8_9BASI</name>
<accession>A0A165FBT8</accession>
<protein>
    <recommendedName>
        <fullName evidence="3">AMP-binding enzyme C-terminal domain-containing protein</fullName>
    </recommendedName>
</protein>
<dbReference type="EMBL" id="KV423976">
    <property type="protein sequence ID" value="KZT56520.1"/>
    <property type="molecule type" value="Genomic_DNA"/>
</dbReference>
<dbReference type="InterPro" id="IPR045851">
    <property type="entry name" value="AMP-bd_C_sf"/>
</dbReference>
<evidence type="ECO:0000313" key="5">
    <source>
        <dbReference type="Proteomes" id="UP000076842"/>
    </source>
</evidence>
<keyword evidence="2" id="KW-0436">Ligase</keyword>
<gene>
    <name evidence="4" type="ORF">CALCODRAFT_314452</name>
</gene>
<evidence type="ECO:0000259" key="3">
    <source>
        <dbReference type="Pfam" id="PF13193"/>
    </source>
</evidence>
<dbReference type="InterPro" id="IPR025110">
    <property type="entry name" value="AMP-bd_C"/>
</dbReference>
<dbReference type="GO" id="GO:0016405">
    <property type="term" value="F:CoA-ligase activity"/>
    <property type="evidence" value="ECO:0007669"/>
    <property type="project" value="TreeGrafter"/>
</dbReference>
<dbReference type="PANTHER" id="PTHR24096">
    <property type="entry name" value="LONG-CHAIN-FATTY-ACID--COA LIGASE"/>
    <property type="match status" value="1"/>
</dbReference>
<sequence length="100" mass="10622">MVEDAAVIGVMSTAEATELPRGYVVPKGGLQAFDPAAQAQLSREIQGWIKSRVANHKQLRGGVVCIDSIPKSVSGKILRRVLRDTAAKEELAAVGARAKL</sequence>
<evidence type="ECO:0000256" key="1">
    <source>
        <dbReference type="ARBA" id="ARBA00006432"/>
    </source>
</evidence>
<organism evidence="4 5">
    <name type="scientific">Calocera cornea HHB12733</name>
    <dbReference type="NCBI Taxonomy" id="1353952"/>
    <lineage>
        <taxon>Eukaryota</taxon>
        <taxon>Fungi</taxon>
        <taxon>Dikarya</taxon>
        <taxon>Basidiomycota</taxon>
        <taxon>Agaricomycotina</taxon>
        <taxon>Dacrymycetes</taxon>
        <taxon>Dacrymycetales</taxon>
        <taxon>Dacrymycetaceae</taxon>
        <taxon>Calocera</taxon>
    </lineage>
</organism>
<dbReference type="STRING" id="1353952.A0A165FBT8"/>
<comment type="similarity">
    <text evidence="1">Belongs to the ATP-dependent AMP-binding enzyme family.</text>
</comment>
<feature type="domain" description="AMP-binding enzyme C-terminal" evidence="3">
    <location>
        <begin position="2"/>
        <end position="76"/>
    </location>
</feature>
<reference evidence="4 5" key="1">
    <citation type="journal article" date="2016" name="Mol. Biol. Evol.">
        <title>Comparative Genomics of Early-Diverging Mushroom-Forming Fungi Provides Insights into the Origins of Lignocellulose Decay Capabilities.</title>
        <authorList>
            <person name="Nagy L.G."/>
            <person name="Riley R."/>
            <person name="Tritt A."/>
            <person name="Adam C."/>
            <person name="Daum C."/>
            <person name="Floudas D."/>
            <person name="Sun H."/>
            <person name="Yadav J.S."/>
            <person name="Pangilinan J."/>
            <person name="Larsson K.H."/>
            <person name="Matsuura K."/>
            <person name="Barry K."/>
            <person name="Labutti K."/>
            <person name="Kuo R."/>
            <person name="Ohm R.A."/>
            <person name="Bhattacharya S.S."/>
            <person name="Shirouzu T."/>
            <person name="Yoshinaga Y."/>
            <person name="Martin F.M."/>
            <person name="Grigoriev I.V."/>
            <person name="Hibbett D.S."/>
        </authorList>
    </citation>
    <scope>NUCLEOTIDE SEQUENCE [LARGE SCALE GENOMIC DNA]</scope>
    <source>
        <strain evidence="4 5">HHB12733</strain>
    </source>
</reference>
<keyword evidence="5" id="KW-1185">Reference proteome</keyword>
<dbReference type="Proteomes" id="UP000076842">
    <property type="component" value="Unassembled WGS sequence"/>
</dbReference>
<proteinExistence type="inferred from homology"/>
<dbReference type="InParanoid" id="A0A165FBT8"/>
<dbReference type="PANTHER" id="PTHR24096:SF149">
    <property type="entry name" value="AMP-BINDING DOMAIN-CONTAINING PROTEIN-RELATED"/>
    <property type="match status" value="1"/>
</dbReference>
<dbReference type="OrthoDB" id="1898221at2759"/>
<dbReference type="SUPFAM" id="SSF56801">
    <property type="entry name" value="Acetyl-CoA synthetase-like"/>
    <property type="match status" value="1"/>
</dbReference>
<dbReference type="Pfam" id="PF13193">
    <property type="entry name" value="AMP-binding_C"/>
    <property type="match status" value="1"/>
</dbReference>
<dbReference type="AlphaFoldDB" id="A0A165FBT8"/>
<evidence type="ECO:0000313" key="4">
    <source>
        <dbReference type="EMBL" id="KZT56520.1"/>
    </source>
</evidence>
<dbReference type="Gene3D" id="3.30.300.30">
    <property type="match status" value="1"/>
</dbReference>